<evidence type="ECO:0000256" key="9">
    <source>
        <dbReference type="ARBA" id="ARBA00037998"/>
    </source>
</evidence>
<feature type="transmembrane region" description="Helical" evidence="10">
    <location>
        <begin position="155"/>
        <end position="174"/>
    </location>
</feature>
<reference evidence="11 12" key="1">
    <citation type="submission" date="2024-05" db="EMBL/GenBank/DDBJ databases">
        <authorList>
            <consortium name="Candidatus Magnetaquicoccaceae bacterium FCR-1 genome sequencing consortium"/>
            <person name="Shimoshige H."/>
            <person name="Shimamura S."/>
            <person name="Taoka A."/>
            <person name="Kobayashi H."/>
            <person name="Maekawa T."/>
        </authorList>
    </citation>
    <scope>NUCLEOTIDE SEQUENCE [LARGE SCALE GENOMIC DNA]</scope>
    <source>
        <strain evidence="11 12">FCR-1</strain>
    </source>
</reference>
<keyword evidence="4" id="KW-0997">Cell inner membrane</keyword>
<accession>A0ABQ0C4I7</accession>
<organism evidence="11 12">
    <name type="scientific">Candidatus Magnetaquiglobus chichijimensis</name>
    <dbReference type="NCBI Taxonomy" id="3141448"/>
    <lineage>
        <taxon>Bacteria</taxon>
        <taxon>Pseudomonadati</taxon>
        <taxon>Pseudomonadota</taxon>
        <taxon>Magnetococcia</taxon>
        <taxon>Magnetococcales</taxon>
        <taxon>Candidatus Magnetaquicoccaceae</taxon>
        <taxon>Candidatus Magnetaquiglobus</taxon>
    </lineage>
</organism>
<proteinExistence type="inferred from homology"/>
<reference evidence="11 12" key="2">
    <citation type="submission" date="2024-09" db="EMBL/GenBank/DDBJ databases">
        <title>Draft genome sequence of Candidatus Magnetaquicoccaceae bacterium FCR-1.</title>
        <authorList>
            <person name="Shimoshige H."/>
            <person name="Shimamura S."/>
            <person name="Taoka A."/>
            <person name="Kobayashi H."/>
            <person name="Maekawa T."/>
        </authorList>
    </citation>
    <scope>NUCLEOTIDE SEQUENCE [LARGE SCALE GENOMIC DNA]</scope>
    <source>
        <strain evidence="11 12">FCR-1</strain>
    </source>
</reference>
<evidence type="ECO:0000256" key="7">
    <source>
        <dbReference type="ARBA" id="ARBA00022989"/>
    </source>
</evidence>
<name>A0ABQ0C4I7_9PROT</name>
<evidence type="ECO:0000256" key="3">
    <source>
        <dbReference type="ARBA" id="ARBA00022475"/>
    </source>
</evidence>
<evidence type="ECO:0000256" key="10">
    <source>
        <dbReference type="SAM" id="Phobius"/>
    </source>
</evidence>
<evidence type="ECO:0000256" key="4">
    <source>
        <dbReference type="ARBA" id="ARBA00022519"/>
    </source>
</evidence>
<comment type="caution">
    <text evidence="11">The sequence shown here is derived from an EMBL/GenBank/DDBJ whole genome shotgun (WGS) entry which is preliminary data.</text>
</comment>
<dbReference type="PANTHER" id="PTHR11795:SF371">
    <property type="entry name" value="HIGH-AFFINITY BRANCHED-CHAIN AMINO ACID TRANSPORT SYSTEM PERMEASE PROTEIN LIVH"/>
    <property type="match status" value="1"/>
</dbReference>
<feature type="transmembrane region" description="Helical" evidence="10">
    <location>
        <begin position="14"/>
        <end position="37"/>
    </location>
</feature>
<comment type="subcellular location">
    <subcellularLocation>
        <location evidence="1">Cell membrane</location>
        <topology evidence="1">Multi-pass membrane protein</topology>
    </subcellularLocation>
</comment>
<dbReference type="InterPro" id="IPR052157">
    <property type="entry name" value="BCAA_transport_permease"/>
</dbReference>
<feature type="transmembrane region" description="Helical" evidence="10">
    <location>
        <begin position="203"/>
        <end position="225"/>
    </location>
</feature>
<dbReference type="PANTHER" id="PTHR11795">
    <property type="entry name" value="BRANCHED-CHAIN AMINO ACID TRANSPORT SYSTEM PERMEASE PROTEIN LIVH"/>
    <property type="match status" value="1"/>
</dbReference>
<keyword evidence="12" id="KW-1185">Reference proteome</keyword>
<feature type="transmembrane region" description="Helical" evidence="10">
    <location>
        <begin position="69"/>
        <end position="87"/>
    </location>
</feature>
<comment type="similarity">
    <text evidence="9">Belongs to the binding-protein-dependent transport system permease family. LivHM subfamily.</text>
</comment>
<evidence type="ECO:0000256" key="5">
    <source>
        <dbReference type="ARBA" id="ARBA00022692"/>
    </source>
</evidence>
<dbReference type="InterPro" id="IPR001851">
    <property type="entry name" value="ABC_transp_permease"/>
</dbReference>
<dbReference type="Proteomes" id="UP001628193">
    <property type="component" value="Unassembled WGS sequence"/>
</dbReference>
<dbReference type="EMBL" id="BAAFGK010000001">
    <property type="protein sequence ID" value="GAB0055809.1"/>
    <property type="molecule type" value="Genomic_DNA"/>
</dbReference>
<feature type="transmembrane region" description="Helical" evidence="10">
    <location>
        <begin position="44"/>
        <end position="63"/>
    </location>
</feature>
<evidence type="ECO:0000256" key="2">
    <source>
        <dbReference type="ARBA" id="ARBA00022448"/>
    </source>
</evidence>
<keyword evidence="2" id="KW-0813">Transport</keyword>
<keyword evidence="6" id="KW-0029">Amino-acid transport</keyword>
<evidence type="ECO:0000256" key="8">
    <source>
        <dbReference type="ARBA" id="ARBA00023136"/>
    </source>
</evidence>
<keyword evidence="3" id="KW-1003">Cell membrane</keyword>
<evidence type="ECO:0000256" key="6">
    <source>
        <dbReference type="ARBA" id="ARBA00022970"/>
    </source>
</evidence>
<feature type="transmembrane region" description="Helical" evidence="10">
    <location>
        <begin position="281"/>
        <end position="300"/>
    </location>
</feature>
<dbReference type="RefSeq" id="WP_420903520.1">
    <property type="nucleotide sequence ID" value="NZ_BAAFGK010000001.1"/>
</dbReference>
<evidence type="ECO:0000313" key="11">
    <source>
        <dbReference type="EMBL" id="GAB0055809.1"/>
    </source>
</evidence>
<gene>
    <name evidence="11" type="primary">livH</name>
    <name evidence="11" type="ORF">SIID45300_00106</name>
</gene>
<keyword evidence="5 10" id="KW-0812">Transmembrane</keyword>
<dbReference type="Pfam" id="PF02653">
    <property type="entry name" value="BPD_transp_2"/>
    <property type="match status" value="1"/>
</dbReference>
<evidence type="ECO:0000256" key="1">
    <source>
        <dbReference type="ARBA" id="ARBA00004651"/>
    </source>
</evidence>
<evidence type="ECO:0000313" key="12">
    <source>
        <dbReference type="Proteomes" id="UP001628193"/>
    </source>
</evidence>
<protein>
    <submittedName>
        <fullName evidence="11">Branched-chain amino acid transport system</fullName>
    </submittedName>
</protein>
<sequence>MNGHILAQQVVNGLVLGSVYGLIAVGYTMVYGIIGMINFAHGDVYMIAAYLTAIVLAALTAWGLQSIPVVILLVLAFTMVVTALYGWSVERIAYRPLRASNRLAPLISAIGMSLILQNYVRLSQGARTQGTPTLLDGGVRLFDGGPDQFVQITHAQILIVVTAIVGMGLLWYLIHGTAIGRACRAVQQDRVMASLLGVDTDRVIAIVFVLGAGMAGVAGSLVTFNYGSFDFFIGFVTGIKAFTAAVLGGIGSLPGAMLGGVILGLAESIFSGFVNTDYKDVFAFALLVLVLIFRPSGLLGRPEVEKV</sequence>
<keyword evidence="7 10" id="KW-1133">Transmembrane helix</keyword>
<keyword evidence="8 10" id="KW-0472">Membrane</keyword>
<dbReference type="CDD" id="cd06582">
    <property type="entry name" value="TM_PBP1_LivH_like"/>
    <property type="match status" value="1"/>
</dbReference>